<dbReference type="PANTHER" id="PTHR13696:SF52">
    <property type="entry name" value="PARA FAMILY PROTEIN CT_582"/>
    <property type="match status" value="1"/>
</dbReference>
<reference evidence="2 3" key="1">
    <citation type="submission" date="2018-11" db="EMBL/GenBank/DDBJ databases">
        <title>Arenibacter aquaticus sp.nov., a marine bacterium isolated from surface seawater in the South China Sea.</title>
        <authorList>
            <person name="Guo J."/>
            <person name="Sun J."/>
        </authorList>
    </citation>
    <scope>NUCLEOTIDE SEQUENCE [LARGE SCALE GENOMIC DNA]</scope>
    <source>
        <strain evidence="2 3">GUO666</strain>
    </source>
</reference>
<dbReference type="CDD" id="cd02042">
    <property type="entry name" value="ParAB_family"/>
    <property type="match status" value="1"/>
</dbReference>
<organism evidence="2 3">
    <name type="scientific">Arenibacter aquaticus</name>
    <dbReference type="NCBI Taxonomy" id="2489054"/>
    <lineage>
        <taxon>Bacteria</taxon>
        <taxon>Pseudomonadati</taxon>
        <taxon>Bacteroidota</taxon>
        <taxon>Flavobacteriia</taxon>
        <taxon>Flavobacteriales</taxon>
        <taxon>Flavobacteriaceae</taxon>
        <taxon>Arenibacter</taxon>
    </lineage>
</organism>
<keyword evidence="3" id="KW-1185">Reference proteome</keyword>
<dbReference type="PANTHER" id="PTHR13696">
    <property type="entry name" value="P-LOOP CONTAINING NUCLEOSIDE TRIPHOSPHATE HYDROLASE"/>
    <property type="match status" value="1"/>
</dbReference>
<accession>A0A430K8G1</accession>
<gene>
    <name evidence="2" type="ORF">EHW67_01720</name>
</gene>
<dbReference type="OrthoDB" id="9815116at2"/>
<protein>
    <submittedName>
        <fullName evidence="2">ParA family protein</fullName>
    </submittedName>
</protein>
<dbReference type="Gene3D" id="3.40.50.300">
    <property type="entry name" value="P-loop containing nucleotide triphosphate hydrolases"/>
    <property type="match status" value="1"/>
</dbReference>
<evidence type="ECO:0000313" key="3">
    <source>
        <dbReference type="Proteomes" id="UP000267585"/>
    </source>
</evidence>
<dbReference type="Pfam" id="PF13614">
    <property type="entry name" value="AAA_31"/>
    <property type="match status" value="1"/>
</dbReference>
<evidence type="ECO:0000313" key="2">
    <source>
        <dbReference type="EMBL" id="RTE55311.1"/>
    </source>
</evidence>
<dbReference type="InterPro" id="IPR025669">
    <property type="entry name" value="AAA_dom"/>
</dbReference>
<proteinExistence type="predicted"/>
<dbReference type="EMBL" id="RQPJ01000001">
    <property type="protein sequence ID" value="RTE55311.1"/>
    <property type="molecule type" value="Genomic_DNA"/>
</dbReference>
<dbReference type="AlphaFoldDB" id="A0A430K8G1"/>
<dbReference type="RefSeq" id="WP_126160614.1">
    <property type="nucleotide sequence ID" value="NZ_RQPJ01000001.1"/>
</dbReference>
<evidence type="ECO:0000259" key="1">
    <source>
        <dbReference type="Pfam" id="PF13614"/>
    </source>
</evidence>
<sequence>MKILSFINMKGGVGKTTSVVELGTILATEHGKKVLIIDIDPQTNSTFSLIGLDEWGRIKDTATIADVLGMNKGLSSRDAEYDIKDAIIENVCEIENLDLIPSHIELTFLDIDLSSEPGRENILSRQIEKLTTDYDFVLIDCPPNLTIAPQNALVVSDHIIVPVSPEFYAAIGLPLLINRVNQLKRKLPGCTVEILGILFTQKRNTKDHNHHLDSIRRTCSTELGIYTFQTVIPFTTKISEAAKYNKPATLINPNENGIIAYKNFAEELIITLED</sequence>
<dbReference type="InterPro" id="IPR050678">
    <property type="entry name" value="DNA_Partitioning_ATPase"/>
</dbReference>
<feature type="domain" description="AAA" evidence="1">
    <location>
        <begin position="1"/>
        <end position="186"/>
    </location>
</feature>
<dbReference type="InterPro" id="IPR027417">
    <property type="entry name" value="P-loop_NTPase"/>
</dbReference>
<dbReference type="SUPFAM" id="SSF52540">
    <property type="entry name" value="P-loop containing nucleoside triphosphate hydrolases"/>
    <property type="match status" value="1"/>
</dbReference>
<dbReference type="Proteomes" id="UP000267585">
    <property type="component" value="Unassembled WGS sequence"/>
</dbReference>
<name>A0A430K8G1_9FLAO</name>
<comment type="caution">
    <text evidence="2">The sequence shown here is derived from an EMBL/GenBank/DDBJ whole genome shotgun (WGS) entry which is preliminary data.</text>
</comment>